<protein>
    <recommendedName>
        <fullName evidence="5">DUF4148 domain-containing protein</fullName>
    </recommendedName>
</protein>
<reference evidence="3 4" key="1">
    <citation type="submission" date="2019-02" db="EMBL/GenBank/DDBJ databases">
        <title>Hansschlegelia quercus sp. nov., a novel methylotrophic bacterium from buds of oak (Quercus robur L.).</title>
        <authorList>
            <person name="Agafonova N.V."/>
            <person name="Kaparullina E.N."/>
            <person name="Grouzdev D.S."/>
            <person name="Doronina N.V."/>
        </authorList>
    </citation>
    <scope>NUCLEOTIDE SEQUENCE [LARGE SCALE GENOMIC DNA]</scope>
    <source>
        <strain evidence="3 4">Dub</strain>
    </source>
</reference>
<evidence type="ECO:0000256" key="2">
    <source>
        <dbReference type="SAM" id="SignalP"/>
    </source>
</evidence>
<evidence type="ECO:0000313" key="3">
    <source>
        <dbReference type="EMBL" id="TBN54998.1"/>
    </source>
</evidence>
<sequence>MRQMTTCLASAAIAFSAAAVSTPALAADDMGSNPITEFFDSLGMGDKEKPEIDYRERAALVPPSTTAQLPPPAQNGARSDAWPKDYDVMMREQKKAKAEELPTETYNYRMDRNSRLTPAEMSAGRRSGGNAGAVTEADGTVRDNDISRMSPGELKSQRLNKGAVAAAEAGPVGSRSRLSDPPPGYLAGNGVQAQVRTEQKPWYSRMFGN</sequence>
<gene>
    <name evidence="3" type="ORF">EYR15_02295</name>
</gene>
<feature type="region of interest" description="Disordered" evidence="1">
    <location>
        <begin position="119"/>
        <end position="209"/>
    </location>
</feature>
<dbReference type="AlphaFoldDB" id="A0A4Q9GL79"/>
<proteinExistence type="predicted"/>
<evidence type="ECO:0000256" key="1">
    <source>
        <dbReference type="SAM" id="MobiDB-lite"/>
    </source>
</evidence>
<feature type="chain" id="PRO_5020397640" description="DUF4148 domain-containing protein" evidence="2">
    <location>
        <begin position="27"/>
        <end position="209"/>
    </location>
</feature>
<accession>A0A4Q9GL79</accession>
<name>A0A4Q9GL79_9HYPH</name>
<dbReference type="EMBL" id="SIUB01000001">
    <property type="protein sequence ID" value="TBN54998.1"/>
    <property type="molecule type" value="Genomic_DNA"/>
</dbReference>
<feature type="signal peptide" evidence="2">
    <location>
        <begin position="1"/>
        <end position="26"/>
    </location>
</feature>
<evidence type="ECO:0008006" key="5">
    <source>
        <dbReference type="Google" id="ProtNLM"/>
    </source>
</evidence>
<dbReference type="OrthoDB" id="8018783at2"/>
<feature type="compositionally biased region" description="Low complexity" evidence="1">
    <location>
        <begin position="162"/>
        <end position="173"/>
    </location>
</feature>
<organism evidence="3 4">
    <name type="scientific">Hansschlegelia quercus</name>
    <dbReference type="NCBI Taxonomy" id="2528245"/>
    <lineage>
        <taxon>Bacteria</taxon>
        <taxon>Pseudomonadati</taxon>
        <taxon>Pseudomonadota</taxon>
        <taxon>Alphaproteobacteria</taxon>
        <taxon>Hyphomicrobiales</taxon>
        <taxon>Methylopilaceae</taxon>
        <taxon>Hansschlegelia</taxon>
    </lineage>
</organism>
<evidence type="ECO:0000313" key="4">
    <source>
        <dbReference type="Proteomes" id="UP000291613"/>
    </source>
</evidence>
<dbReference type="Proteomes" id="UP000291613">
    <property type="component" value="Unassembled WGS sequence"/>
</dbReference>
<feature type="region of interest" description="Disordered" evidence="1">
    <location>
        <begin position="62"/>
        <end position="81"/>
    </location>
</feature>
<dbReference type="RefSeq" id="WP_131001250.1">
    <property type="nucleotide sequence ID" value="NZ_JBHSZR010000002.1"/>
</dbReference>
<comment type="caution">
    <text evidence="3">The sequence shown here is derived from an EMBL/GenBank/DDBJ whole genome shotgun (WGS) entry which is preliminary data.</text>
</comment>
<keyword evidence="4" id="KW-1185">Reference proteome</keyword>
<keyword evidence="2" id="KW-0732">Signal</keyword>